<dbReference type="Pfam" id="PF13639">
    <property type="entry name" value="zf-RING_2"/>
    <property type="match status" value="1"/>
</dbReference>
<feature type="signal peptide" evidence="6">
    <location>
        <begin position="1"/>
        <end position="28"/>
    </location>
</feature>
<evidence type="ECO:0000256" key="6">
    <source>
        <dbReference type="SAM" id="SignalP"/>
    </source>
</evidence>
<dbReference type="OrthoDB" id="8062037at2759"/>
<keyword evidence="9" id="KW-1185">Reference proteome</keyword>
<evidence type="ECO:0000256" key="3">
    <source>
        <dbReference type="ARBA" id="ARBA00022833"/>
    </source>
</evidence>
<proteinExistence type="predicted"/>
<feature type="domain" description="RING-type" evidence="7">
    <location>
        <begin position="255"/>
        <end position="297"/>
    </location>
</feature>
<evidence type="ECO:0000256" key="5">
    <source>
        <dbReference type="SAM" id="Phobius"/>
    </source>
</evidence>
<comment type="caution">
    <text evidence="8">The sequence shown here is derived from an EMBL/GenBank/DDBJ whole genome shotgun (WGS) entry which is preliminary data.</text>
</comment>
<keyword evidence="1" id="KW-0479">Metal-binding</keyword>
<keyword evidence="5" id="KW-0472">Membrane</keyword>
<dbReference type="STRING" id="1754190.A0A1Y2D0Y3"/>
<accession>A0A1Y2D0Y3</accession>
<protein>
    <recommendedName>
        <fullName evidence="7">RING-type domain-containing protein</fullName>
    </recommendedName>
</protein>
<keyword evidence="2 4" id="KW-0863">Zinc-finger</keyword>
<dbReference type="Proteomes" id="UP000193920">
    <property type="component" value="Unassembled WGS sequence"/>
</dbReference>
<dbReference type="GO" id="GO:0061630">
    <property type="term" value="F:ubiquitin protein ligase activity"/>
    <property type="evidence" value="ECO:0007669"/>
    <property type="project" value="TreeGrafter"/>
</dbReference>
<dbReference type="InterPro" id="IPR051834">
    <property type="entry name" value="RING_finger_E3_ligase"/>
</dbReference>
<dbReference type="PROSITE" id="PS50089">
    <property type="entry name" value="ZF_RING_2"/>
    <property type="match status" value="1"/>
</dbReference>
<dbReference type="InterPro" id="IPR001841">
    <property type="entry name" value="Znf_RING"/>
</dbReference>
<dbReference type="GO" id="GO:0005634">
    <property type="term" value="C:nucleus"/>
    <property type="evidence" value="ECO:0007669"/>
    <property type="project" value="TreeGrafter"/>
</dbReference>
<sequence length="305" mass="36618">MNKFNNSTFKSFVLIILIYISLIQVTYGKSETNLFNQSKKKIIYVSDISSYSTIKDKKIDYEQIEYFYDLWINTYFKKKNFELTCDNIMNYLMKKKGINFNKDFNTNNLGDVDFKFKKTYDNYIRPSTLTKFNETNIDKDIYDSTAEYLYYVWIALSNKHLKHLFNYDFLDNITCSLNDIFFFSLITYSLLITFGLILYLIRRHYNTALNNLRQKSIHQHLNQKQLNKVKEKTLTKYDIEKINSKNNDNGFHELCGICREEYKQNEKIRVLLCSHIFHKECIDKWLLFYNNTCPYCKADISKKAK</sequence>
<keyword evidence="6" id="KW-0732">Signal</keyword>
<organism evidence="8 9">
    <name type="scientific">Neocallimastix californiae</name>
    <dbReference type="NCBI Taxonomy" id="1754190"/>
    <lineage>
        <taxon>Eukaryota</taxon>
        <taxon>Fungi</taxon>
        <taxon>Fungi incertae sedis</taxon>
        <taxon>Chytridiomycota</taxon>
        <taxon>Chytridiomycota incertae sedis</taxon>
        <taxon>Neocallimastigomycetes</taxon>
        <taxon>Neocallimastigales</taxon>
        <taxon>Neocallimastigaceae</taxon>
        <taxon>Neocallimastix</taxon>
    </lineage>
</organism>
<dbReference type="GO" id="GO:0006511">
    <property type="term" value="P:ubiquitin-dependent protein catabolic process"/>
    <property type="evidence" value="ECO:0007669"/>
    <property type="project" value="TreeGrafter"/>
</dbReference>
<reference evidence="8 9" key="1">
    <citation type="submission" date="2016-08" db="EMBL/GenBank/DDBJ databases">
        <title>A Parts List for Fungal Cellulosomes Revealed by Comparative Genomics.</title>
        <authorList>
            <consortium name="DOE Joint Genome Institute"/>
            <person name="Haitjema C.H."/>
            <person name="Gilmore S.P."/>
            <person name="Henske J.K."/>
            <person name="Solomon K.V."/>
            <person name="De Groot R."/>
            <person name="Kuo A."/>
            <person name="Mondo S.J."/>
            <person name="Salamov A.A."/>
            <person name="Labutti K."/>
            <person name="Zhao Z."/>
            <person name="Chiniquy J."/>
            <person name="Barry K."/>
            <person name="Brewer H.M."/>
            <person name="Purvine S.O."/>
            <person name="Wright A.T."/>
            <person name="Boxma B."/>
            <person name="Van Alen T."/>
            <person name="Hackstein J.H."/>
            <person name="Baker S.E."/>
            <person name="Grigoriev I.V."/>
            <person name="O'Malley M.A."/>
        </authorList>
    </citation>
    <scope>NUCLEOTIDE SEQUENCE [LARGE SCALE GENOMIC DNA]</scope>
    <source>
        <strain evidence="8 9">G1</strain>
    </source>
</reference>
<dbReference type="SMART" id="SM00184">
    <property type="entry name" value="RING"/>
    <property type="match status" value="1"/>
</dbReference>
<evidence type="ECO:0000256" key="1">
    <source>
        <dbReference type="ARBA" id="ARBA00022723"/>
    </source>
</evidence>
<dbReference type="Gene3D" id="3.30.40.10">
    <property type="entry name" value="Zinc/RING finger domain, C3HC4 (zinc finger)"/>
    <property type="match status" value="1"/>
</dbReference>
<dbReference type="AlphaFoldDB" id="A0A1Y2D0Y3"/>
<gene>
    <name evidence="8" type="ORF">LY90DRAFT_670523</name>
</gene>
<dbReference type="SUPFAM" id="SSF57850">
    <property type="entry name" value="RING/U-box"/>
    <property type="match status" value="1"/>
</dbReference>
<name>A0A1Y2D0Y3_9FUNG</name>
<dbReference type="CDD" id="cd16454">
    <property type="entry name" value="RING-H2_PA-TM-RING"/>
    <property type="match status" value="1"/>
</dbReference>
<evidence type="ECO:0000256" key="4">
    <source>
        <dbReference type="PROSITE-ProRule" id="PRU00175"/>
    </source>
</evidence>
<dbReference type="GO" id="GO:0008270">
    <property type="term" value="F:zinc ion binding"/>
    <property type="evidence" value="ECO:0007669"/>
    <property type="project" value="UniProtKB-KW"/>
</dbReference>
<evidence type="ECO:0000256" key="2">
    <source>
        <dbReference type="ARBA" id="ARBA00022771"/>
    </source>
</evidence>
<feature type="chain" id="PRO_5012169259" description="RING-type domain-containing protein" evidence="6">
    <location>
        <begin position="29"/>
        <end position="305"/>
    </location>
</feature>
<keyword evidence="3" id="KW-0862">Zinc</keyword>
<evidence type="ECO:0000313" key="8">
    <source>
        <dbReference type="EMBL" id="ORY52255.1"/>
    </source>
</evidence>
<evidence type="ECO:0000259" key="7">
    <source>
        <dbReference type="PROSITE" id="PS50089"/>
    </source>
</evidence>
<feature type="transmembrane region" description="Helical" evidence="5">
    <location>
        <begin position="180"/>
        <end position="201"/>
    </location>
</feature>
<dbReference type="PANTHER" id="PTHR45931">
    <property type="entry name" value="SI:CH211-59O9.10"/>
    <property type="match status" value="1"/>
</dbReference>
<keyword evidence="5" id="KW-0812">Transmembrane</keyword>
<evidence type="ECO:0000313" key="9">
    <source>
        <dbReference type="Proteomes" id="UP000193920"/>
    </source>
</evidence>
<keyword evidence="5" id="KW-1133">Transmembrane helix</keyword>
<dbReference type="PANTHER" id="PTHR45931:SF3">
    <property type="entry name" value="RING ZINC FINGER-CONTAINING PROTEIN"/>
    <property type="match status" value="1"/>
</dbReference>
<dbReference type="EMBL" id="MCOG01000093">
    <property type="protein sequence ID" value="ORY52255.1"/>
    <property type="molecule type" value="Genomic_DNA"/>
</dbReference>
<dbReference type="InterPro" id="IPR013083">
    <property type="entry name" value="Znf_RING/FYVE/PHD"/>
</dbReference>